<name>A0A382H792_9ZZZZ</name>
<evidence type="ECO:0000259" key="1">
    <source>
        <dbReference type="Pfam" id="PF04784"/>
    </source>
</evidence>
<proteinExistence type="predicted"/>
<dbReference type="AlphaFoldDB" id="A0A382H792"/>
<dbReference type="InterPro" id="IPR006869">
    <property type="entry name" value="DUF547"/>
</dbReference>
<dbReference type="Pfam" id="PF04784">
    <property type="entry name" value="DUF547"/>
    <property type="match status" value="1"/>
</dbReference>
<sequence length="199" mass="22643">MTEKQMLNWTRINILLVITIILNGCVGGCKSKNLKYDQISQETDASSESGTDAYQFYDDALRTYVDSSGYVDYSNLRQNPLKLNTFIDFLAKVSPENYPELFPTQNDKKAYWINAYNALMMKSVIDNPGITSVNQISWGKGIFWRIKFIVGGKECTLHRIENGILRKKYKDPRIHFAINCASSSCSPLSKGKLSFRVIN</sequence>
<evidence type="ECO:0000313" key="2">
    <source>
        <dbReference type="EMBL" id="SVB83168.1"/>
    </source>
</evidence>
<protein>
    <recommendedName>
        <fullName evidence="1">DUF547 domain-containing protein</fullName>
    </recommendedName>
</protein>
<feature type="domain" description="DUF547" evidence="1">
    <location>
        <begin position="104"/>
        <end position="188"/>
    </location>
</feature>
<dbReference type="EMBL" id="UINC01059587">
    <property type="protein sequence ID" value="SVB83168.1"/>
    <property type="molecule type" value="Genomic_DNA"/>
</dbReference>
<organism evidence="2">
    <name type="scientific">marine metagenome</name>
    <dbReference type="NCBI Taxonomy" id="408172"/>
    <lineage>
        <taxon>unclassified sequences</taxon>
        <taxon>metagenomes</taxon>
        <taxon>ecological metagenomes</taxon>
    </lineage>
</organism>
<gene>
    <name evidence="2" type="ORF">METZ01_LOCUS236022</name>
</gene>
<reference evidence="2" key="1">
    <citation type="submission" date="2018-05" db="EMBL/GenBank/DDBJ databases">
        <authorList>
            <person name="Lanie J.A."/>
            <person name="Ng W.-L."/>
            <person name="Kazmierczak K.M."/>
            <person name="Andrzejewski T.M."/>
            <person name="Davidsen T.M."/>
            <person name="Wayne K.J."/>
            <person name="Tettelin H."/>
            <person name="Glass J.I."/>
            <person name="Rusch D."/>
            <person name="Podicherti R."/>
            <person name="Tsui H.-C.T."/>
            <person name="Winkler M.E."/>
        </authorList>
    </citation>
    <scope>NUCLEOTIDE SEQUENCE</scope>
</reference>
<accession>A0A382H792</accession>